<reference evidence="1 2" key="1">
    <citation type="submission" date="2023-02" db="EMBL/GenBank/DDBJ databases">
        <title>LHISI_Scaffold_Assembly.</title>
        <authorList>
            <person name="Stuart O.P."/>
            <person name="Cleave R."/>
            <person name="Magrath M.J.L."/>
            <person name="Mikheyev A.S."/>
        </authorList>
    </citation>
    <scope>NUCLEOTIDE SEQUENCE [LARGE SCALE GENOMIC DNA]</scope>
    <source>
        <strain evidence="1">Daus_M_001</strain>
        <tissue evidence="1">Leg muscle</tissue>
    </source>
</reference>
<dbReference type="PANTHER" id="PTHR45749:SF33">
    <property type="entry name" value="ZINC FINGER MYM-TYPE PROTEIN 1"/>
    <property type="match status" value="1"/>
</dbReference>
<proteinExistence type="predicted"/>
<evidence type="ECO:0000313" key="1">
    <source>
        <dbReference type="EMBL" id="KAJ8870106.1"/>
    </source>
</evidence>
<evidence type="ECO:0000313" key="2">
    <source>
        <dbReference type="Proteomes" id="UP001159363"/>
    </source>
</evidence>
<sequence length="175" mass="20090">MELIGKYNDVTREHLAKVKENQLKYKIIRGLSWYSQNEFISVCGEKLLKTILNQREEAIFYGLIVDVTPDVSHQEQNVVILRCVFQNKETNSFEICERFIEFKNFSMKTGEAITDEILSTLETLQVPLADCHAQGCDNGSNMQGHISGFLLIVFQQPWSLGIVETTRPIIFARPF</sequence>
<evidence type="ECO:0008006" key="3">
    <source>
        <dbReference type="Google" id="ProtNLM"/>
    </source>
</evidence>
<keyword evidence="2" id="KW-1185">Reference proteome</keyword>
<gene>
    <name evidence="1" type="ORF">PR048_029118</name>
</gene>
<dbReference type="Proteomes" id="UP001159363">
    <property type="component" value="Chromosome 12"/>
</dbReference>
<organism evidence="1 2">
    <name type="scientific">Dryococelus australis</name>
    <dbReference type="NCBI Taxonomy" id="614101"/>
    <lineage>
        <taxon>Eukaryota</taxon>
        <taxon>Metazoa</taxon>
        <taxon>Ecdysozoa</taxon>
        <taxon>Arthropoda</taxon>
        <taxon>Hexapoda</taxon>
        <taxon>Insecta</taxon>
        <taxon>Pterygota</taxon>
        <taxon>Neoptera</taxon>
        <taxon>Polyneoptera</taxon>
        <taxon>Phasmatodea</taxon>
        <taxon>Verophasmatodea</taxon>
        <taxon>Anareolatae</taxon>
        <taxon>Phasmatidae</taxon>
        <taxon>Eurycanthinae</taxon>
        <taxon>Dryococelus</taxon>
    </lineage>
</organism>
<comment type="caution">
    <text evidence="1">The sequence shown here is derived from an EMBL/GenBank/DDBJ whole genome shotgun (WGS) entry which is preliminary data.</text>
</comment>
<protein>
    <recommendedName>
        <fullName evidence="3">DUF4371 domain-containing protein</fullName>
    </recommendedName>
</protein>
<dbReference type="PANTHER" id="PTHR45749">
    <property type="match status" value="1"/>
</dbReference>
<dbReference type="EMBL" id="JARBHB010000013">
    <property type="protein sequence ID" value="KAJ8870106.1"/>
    <property type="molecule type" value="Genomic_DNA"/>
</dbReference>
<name>A0ABQ9GFW9_9NEOP</name>
<accession>A0ABQ9GFW9</accession>